<keyword evidence="9" id="KW-1185">Reference proteome</keyword>
<feature type="region of interest" description="Disordered" evidence="4">
    <location>
        <begin position="654"/>
        <end position="685"/>
    </location>
</feature>
<evidence type="ECO:0000313" key="8">
    <source>
        <dbReference type="EMBL" id="CAI5445343.1"/>
    </source>
</evidence>
<evidence type="ECO:0000256" key="1">
    <source>
        <dbReference type="ARBA" id="ARBA00004123"/>
    </source>
</evidence>
<dbReference type="GO" id="GO:0000172">
    <property type="term" value="C:ribonuclease MRP complex"/>
    <property type="evidence" value="ECO:0007669"/>
    <property type="project" value="InterPro"/>
</dbReference>
<dbReference type="GO" id="GO:0001682">
    <property type="term" value="P:tRNA 5'-leader removal"/>
    <property type="evidence" value="ECO:0007669"/>
    <property type="project" value="InterPro"/>
</dbReference>
<comment type="caution">
    <text evidence="8">The sequence shown here is derived from an EMBL/GenBank/DDBJ whole genome shotgun (WGS) entry which is preliminary data.</text>
</comment>
<dbReference type="EMBL" id="CANHGI010000003">
    <property type="protein sequence ID" value="CAI5445343.1"/>
    <property type="molecule type" value="Genomic_DNA"/>
</dbReference>
<feature type="domain" description="POP1 C-terminal" evidence="7">
    <location>
        <begin position="558"/>
        <end position="761"/>
    </location>
</feature>
<protein>
    <submittedName>
        <fullName evidence="8">Uncharacterized protein</fullName>
    </submittedName>
</protein>
<feature type="domain" description="Pop1 N-terminal" evidence="5">
    <location>
        <begin position="100"/>
        <end position="173"/>
    </location>
</feature>
<dbReference type="AlphaFoldDB" id="A0A9P1N0E2"/>
<dbReference type="InterPro" id="IPR055079">
    <property type="entry name" value="POP1_C"/>
</dbReference>
<comment type="subcellular location">
    <subcellularLocation>
        <location evidence="1">Nucleus</location>
    </subcellularLocation>
</comment>
<dbReference type="PANTHER" id="PTHR22731:SF3">
    <property type="entry name" value="RIBONUCLEASES P_MRP PROTEIN SUBUNIT POP1"/>
    <property type="match status" value="1"/>
</dbReference>
<evidence type="ECO:0000259" key="5">
    <source>
        <dbReference type="Pfam" id="PF06978"/>
    </source>
</evidence>
<sequence>MDISRQTIAKPRFLEVEKFVESRTNSIAQLLKAIDNEALVSGEVTKGPRTAAQRLPRHMRRRAMAHDVRRFPKGMRSFASSYLISKHRKKPPSRFARRKPSNILKSYARRKMLNGKWLETHIWHAKRFRMIKRWGFKLADRSYQRGFRAIIRDSNKKCVVRDRSFLTCITISSEDNAIILEGIERLVSKKCGITFNSEKGLSGKHELPIHIYEKDKYPSNYIGPARFQWVSKNQLVIWCHPSVEETLINQLKDLFGLEKIENMEKDEEEEENEKNILYSSEKVKVLVYSGEINRFRLFGPLSLEKLAEAIRLTENQEEFGKHHEQFRKIVNSKDYLTRIANGTILSIEIEDSRTCWDRKDRKKNWKKERNEGDEEEFWMDLEQPSTSFWNQEVRENARDKKLPNKDFQKQNAEKIEGLKRTDSKIPILILEKIYGSLCKRCGVRASGMRDDFSAHLEARALCSPNDDIDSKAGKEFEDYTRDQVHKVWLGRPFNRRCRFWSALSIKYPFTYNWPNLCSDWGNRDDSPPIVCRDLQQLAFFDTVLRGKNKPSENLESILIPVKLDFIGRGRPKKLGIICLPTEEDLKNLKINRNIEIIQESLKIKEIGEEHMEVEEENNGERKLTGFVSLEAAANEKPISLKNIFENDQKLDDKNIRRKRLNKKKRETKKRRKLEGEMNPVEENEQRIQKSMENYRDSANRTIIGRIVNGEQSLLGGCGIGLGFICASSLEQFSANFGKCKSLVLVRNSTSKYYHPAVVSVIRRTSQI</sequence>
<evidence type="ECO:0000259" key="6">
    <source>
        <dbReference type="Pfam" id="PF08170"/>
    </source>
</evidence>
<dbReference type="InterPro" id="IPR012590">
    <property type="entry name" value="POPLD_dom"/>
</dbReference>
<dbReference type="Pfam" id="PF08170">
    <property type="entry name" value="POPLD"/>
    <property type="match status" value="1"/>
</dbReference>
<name>A0A9P1N0E2_9PELO</name>
<dbReference type="InterPro" id="IPR009723">
    <property type="entry name" value="Pop1_N"/>
</dbReference>
<evidence type="ECO:0000256" key="3">
    <source>
        <dbReference type="ARBA" id="ARBA00023242"/>
    </source>
</evidence>
<accession>A0A9P1N0E2</accession>
<dbReference type="PANTHER" id="PTHR22731">
    <property type="entry name" value="RIBONUCLEASES P/MRP PROTEIN SUBUNIT POP1"/>
    <property type="match status" value="1"/>
</dbReference>
<dbReference type="Pfam" id="PF06978">
    <property type="entry name" value="POP1_N"/>
    <property type="match status" value="1"/>
</dbReference>
<dbReference type="Pfam" id="PF22770">
    <property type="entry name" value="POP1_C"/>
    <property type="match status" value="1"/>
</dbReference>
<keyword evidence="2" id="KW-0819">tRNA processing</keyword>
<dbReference type="Proteomes" id="UP001152747">
    <property type="component" value="Unassembled WGS sequence"/>
</dbReference>
<keyword evidence="3" id="KW-0539">Nucleus</keyword>
<evidence type="ECO:0000259" key="7">
    <source>
        <dbReference type="Pfam" id="PF22770"/>
    </source>
</evidence>
<evidence type="ECO:0000256" key="2">
    <source>
        <dbReference type="ARBA" id="ARBA00022694"/>
    </source>
</evidence>
<organism evidence="8 9">
    <name type="scientific">Caenorhabditis angaria</name>
    <dbReference type="NCBI Taxonomy" id="860376"/>
    <lineage>
        <taxon>Eukaryota</taxon>
        <taxon>Metazoa</taxon>
        <taxon>Ecdysozoa</taxon>
        <taxon>Nematoda</taxon>
        <taxon>Chromadorea</taxon>
        <taxon>Rhabditida</taxon>
        <taxon>Rhabditina</taxon>
        <taxon>Rhabditomorpha</taxon>
        <taxon>Rhabditoidea</taxon>
        <taxon>Rhabditidae</taxon>
        <taxon>Peloderinae</taxon>
        <taxon>Caenorhabditis</taxon>
    </lineage>
</organism>
<feature type="domain" description="POPLD" evidence="6">
    <location>
        <begin position="431"/>
        <end position="513"/>
    </location>
</feature>
<gene>
    <name evidence="8" type="ORF">CAMP_LOCUS7980</name>
</gene>
<dbReference type="OrthoDB" id="442863at2759"/>
<proteinExistence type="predicted"/>
<dbReference type="InterPro" id="IPR039182">
    <property type="entry name" value="Pop1"/>
</dbReference>
<feature type="compositionally biased region" description="Basic residues" evidence="4">
    <location>
        <begin position="655"/>
        <end position="672"/>
    </location>
</feature>
<reference evidence="8" key="1">
    <citation type="submission" date="2022-11" db="EMBL/GenBank/DDBJ databases">
        <authorList>
            <person name="Kikuchi T."/>
        </authorList>
    </citation>
    <scope>NUCLEOTIDE SEQUENCE</scope>
    <source>
        <strain evidence="8">PS1010</strain>
    </source>
</reference>
<evidence type="ECO:0000256" key="4">
    <source>
        <dbReference type="SAM" id="MobiDB-lite"/>
    </source>
</evidence>
<dbReference type="GO" id="GO:0005655">
    <property type="term" value="C:nucleolar ribonuclease P complex"/>
    <property type="evidence" value="ECO:0007669"/>
    <property type="project" value="InterPro"/>
</dbReference>
<evidence type="ECO:0000313" key="9">
    <source>
        <dbReference type="Proteomes" id="UP001152747"/>
    </source>
</evidence>